<keyword evidence="1" id="KW-0472">Membrane</keyword>
<dbReference type="AlphaFoldDB" id="A0A6C0EPU5"/>
<proteinExistence type="predicted"/>
<reference evidence="3" key="1">
    <citation type="journal article" date="2020" name="Nature">
        <title>Giant virus diversity and host interactions through global metagenomics.</title>
        <authorList>
            <person name="Schulz F."/>
            <person name="Roux S."/>
            <person name="Paez-Espino D."/>
            <person name="Jungbluth S."/>
            <person name="Walsh D.A."/>
            <person name="Denef V.J."/>
            <person name="McMahon K.D."/>
            <person name="Konstantinidis K.T."/>
            <person name="Eloe-Fadrosh E.A."/>
            <person name="Kyrpides N.C."/>
            <person name="Woyke T."/>
        </authorList>
    </citation>
    <scope>NUCLEOTIDE SEQUENCE</scope>
    <source>
        <strain evidence="3">GVMAG-M-3300009155-2</strain>
    </source>
</reference>
<dbReference type="InterPro" id="IPR011009">
    <property type="entry name" value="Kinase-like_dom_sf"/>
</dbReference>
<dbReference type="PANTHER" id="PTHR43173:SF19">
    <property type="entry name" value="AARF DOMAIN-CONTAINING PROTEIN KINASE 1"/>
    <property type="match status" value="1"/>
</dbReference>
<evidence type="ECO:0000259" key="2">
    <source>
        <dbReference type="Pfam" id="PF03109"/>
    </source>
</evidence>
<dbReference type="SUPFAM" id="SSF56112">
    <property type="entry name" value="Protein kinase-like (PK-like)"/>
    <property type="match status" value="1"/>
</dbReference>
<evidence type="ECO:0000313" key="3">
    <source>
        <dbReference type="EMBL" id="QHT31037.1"/>
    </source>
</evidence>
<dbReference type="Pfam" id="PF03109">
    <property type="entry name" value="ABC1"/>
    <property type="match status" value="1"/>
</dbReference>
<keyword evidence="1" id="KW-1133">Transmembrane helix</keyword>
<accession>A0A6C0EPU5</accession>
<evidence type="ECO:0000256" key="1">
    <source>
        <dbReference type="SAM" id="Phobius"/>
    </source>
</evidence>
<sequence length="459" mass="53462">MFHIIAINELINILINRLVIDIIKVFKRITFVFNSFFIILSELFLFTIKKDFTLFVDNLTYRLSLINILYVKIFQAIALNHNLIDDKINNKLLKFTDNAPWSYSDIRLDELIEISNKYNIIFEGGYEKPINSGMISLVFKGQLLHKSSMIPIIIKMKRNNIEDNLNDAIDNLQFLINILEWFTLFDKYNISELVNKNIDIILKQTNFKEEVDNMIKIKKNCKNIKYVKIPDVYTEVTKEYPNFIMMEYINGLKIHQIEETDYYGFAKQVLKFGFVSTIVHGVTHGDLHSGNILFIKDENDEKYKYKIGVLDFGIIYELDNEYKVSLFELLTEMFTIPVKEAAIKLLDSVIIKPSGILSKLQKEDYENIVNMLSVILNDTIHVSKKANQIQIYKFLSSFKDYVMKPEISNLGIKLSDNFVKTQLVLAMAHGITLTLCKDNFMELADTVINELFHTNLIDI</sequence>
<dbReference type="InterPro" id="IPR051130">
    <property type="entry name" value="Mito_struct-func_regulator"/>
</dbReference>
<protein>
    <recommendedName>
        <fullName evidence="2">ABC1 atypical kinase-like domain-containing protein</fullName>
    </recommendedName>
</protein>
<dbReference type="Gene3D" id="1.10.510.10">
    <property type="entry name" value="Transferase(Phosphotransferase) domain 1"/>
    <property type="match status" value="1"/>
</dbReference>
<dbReference type="PANTHER" id="PTHR43173">
    <property type="entry name" value="ABC1 FAMILY PROTEIN"/>
    <property type="match status" value="1"/>
</dbReference>
<feature type="transmembrane region" description="Helical" evidence="1">
    <location>
        <begin position="29"/>
        <end position="48"/>
    </location>
</feature>
<keyword evidence="1" id="KW-0812">Transmembrane</keyword>
<name>A0A6C0EPU5_9ZZZZ</name>
<organism evidence="3">
    <name type="scientific">viral metagenome</name>
    <dbReference type="NCBI Taxonomy" id="1070528"/>
    <lineage>
        <taxon>unclassified sequences</taxon>
        <taxon>metagenomes</taxon>
        <taxon>organismal metagenomes</taxon>
    </lineage>
</organism>
<feature type="domain" description="ABC1 atypical kinase-like" evidence="2">
    <location>
        <begin position="116"/>
        <end position="335"/>
    </location>
</feature>
<dbReference type="EMBL" id="MN738915">
    <property type="protein sequence ID" value="QHT31037.1"/>
    <property type="molecule type" value="Genomic_DNA"/>
</dbReference>
<dbReference type="InterPro" id="IPR004147">
    <property type="entry name" value="ABC1_dom"/>
</dbReference>